<dbReference type="InterPro" id="IPR015947">
    <property type="entry name" value="PUA-like_sf"/>
</dbReference>
<keyword evidence="3 10" id="KW-0963">Cytoplasm</keyword>
<dbReference type="InterPro" id="IPR029026">
    <property type="entry name" value="tRNA_m1G_MTases_N"/>
</dbReference>
<dbReference type="InterPro" id="IPR046887">
    <property type="entry name" value="RsmE_PUA-like"/>
</dbReference>
<evidence type="ECO:0000256" key="1">
    <source>
        <dbReference type="ARBA" id="ARBA00004496"/>
    </source>
</evidence>
<dbReference type="STRING" id="571438.SAMN05192586_104147"/>
<dbReference type="RefSeq" id="WP_092153096.1">
    <property type="nucleotide sequence ID" value="NZ_FNBX01000004.1"/>
</dbReference>
<evidence type="ECO:0000256" key="2">
    <source>
        <dbReference type="ARBA" id="ARBA00005528"/>
    </source>
</evidence>
<dbReference type="Pfam" id="PF04452">
    <property type="entry name" value="Methyltrans_RNA"/>
    <property type="match status" value="1"/>
</dbReference>
<dbReference type="GO" id="GO:0005737">
    <property type="term" value="C:cytoplasm"/>
    <property type="evidence" value="ECO:0007669"/>
    <property type="project" value="UniProtKB-SubCell"/>
</dbReference>
<evidence type="ECO:0000256" key="9">
    <source>
        <dbReference type="ARBA" id="ARBA00047944"/>
    </source>
</evidence>
<dbReference type="InterPro" id="IPR006700">
    <property type="entry name" value="RsmE"/>
</dbReference>
<keyword evidence="5 10" id="KW-0489">Methyltransferase</keyword>
<gene>
    <name evidence="13" type="ORF">SAMN05192586_104147</name>
</gene>
<dbReference type="GO" id="GO:0070475">
    <property type="term" value="P:rRNA base methylation"/>
    <property type="evidence" value="ECO:0007669"/>
    <property type="project" value="TreeGrafter"/>
</dbReference>
<comment type="catalytic activity">
    <reaction evidence="9 10">
        <text>uridine(1498) in 16S rRNA + S-adenosyl-L-methionine = N(3)-methyluridine(1498) in 16S rRNA + S-adenosyl-L-homocysteine + H(+)</text>
        <dbReference type="Rhea" id="RHEA:42920"/>
        <dbReference type="Rhea" id="RHEA-COMP:10283"/>
        <dbReference type="Rhea" id="RHEA-COMP:10284"/>
        <dbReference type="ChEBI" id="CHEBI:15378"/>
        <dbReference type="ChEBI" id="CHEBI:57856"/>
        <dbReference type="ChEBI" id="CHEBI:59789"/>
        <dbReference type="ChEBI" id="CHEBI:65315"/>
        <dbReference type="ChEBI" id="CHEBI:74502"/>
        <dbReference type="EC" id="2.1.1.193"/>
    </reaction>
</comment>
<dbReference type="PANTHER" id="PTHR30027">
    <property type="entry name" value="RIBOSOMAL RNA SMALL SUBUNIT METHYLTRANSFERASE E"/>
    <property type="match status" value="1"/>
</dbReference>
<evidence type="ECO:0000256" key="8">
    <source>
        <dbReference type="ARBA" id="ARBA00025699"/>
    </source>
</evidence>
<evidence type="ECO:0000256" key="5">
    <source>
        <dbReference type="ARBA" id="ARBA00022603"/>
    </source>
</evidence>
<dbReference type="Proteomes" id="UP000199355">
    <property type="component" value="Unassembled WGS sequence"/>
</dbReference>
<dbReference type="InterPro" id="IPR046886">
    <property type="entry name" value="RsmE_MTase_dom"/>
</dbReference>
<dbReference type="AlphaFoldDB" id="A0A1G7KLB0"/>
<keyword evidence="14" id="KW-1185">Reference proteome</keyword>
<dbReference type="EMBL" id="FNBX01000004">
    <property type="protein sequence ID" value="SDF37730.1"/>
    <property type="molecule type" value="Genomic_DNA"/>
</dbReference>
<comment type="subcellular location">
    <subcellularLocation>
        <location evidence="1 10">Cytoplasm</location>
    </subcellularLocation>
</comment>
<reference evidence="14" key="1">
    <citation type="submission" date="2016-10" db="EMBL/GenBank/DDBJ databases">
        <authorList>
            <person name="Varghese N."/>
            <person name="Submissions S."/>
        </authorList>
    </citation>
    <scope>NUCLEOTIDE SEQUENCE [LARGE SCALE GENOMIC DNA]</scope>
    <source>
        <strain evidence="14">KHC7</strain>
    </source>
</reference>
<dbReference type="OrthoDB" id="9815641at2"/>
<feature type="domain" description="Ribosomal RNA small subunit methyltransferase E methyltransferase" evidence="11">
    <location>
        <begin position="79"/>
        <end position="233"/>
    </location>
</feature>
<keyword evidence="4 10" id="KW-0698">rRNA processing</keyword>
<name>A0A1G7KLB0_9BACT</name>
<dbReference type="EC" id="2.1.1.193" evidence="10"/>
<dbReference type="Pfam" id="PF20260">
    <property type="entry name" value="PUA_4"/>
    <property type="match status" value="1"/>
</dbReference>
<proteinExistence type="inferred from homology"/>
<dbReference type="NCBIfam" id="NF008703">
    <property type="entry name" value="PRK11713.6-2"/>
    <property type="match status" value="1"/>
</dbReference>
<comment type="similarity">
    <text evidence="2 10">Belongs to the RNA methyltransferase RsmE family.</text>
</comment>
<dbReference type="Gene3D" id="3.40.1280.10">
    <property type="match status" value="1"/>
</dbReference>
<feature type="domain" description="Ribosomal RNA small subunit methyltransferase E PUA-like" evidence="12">
    <location>
        <begin position="19"/>
        <end position="63"/>
    </location>
</feature>
<evidence type="ECO:0000256" key="6">
    <source>
        <dbReference type="ARBA" id="ARBA00022679"/>
    </source>
</evidence>
<accession>A0A1G7KLB0</accession>
<evidence type="ECO:0000259" key="11">
    <source>
        <dbReference type="Pfam" id="PF04452"/>
    </source>
</evidence>
<evidence type="ECO:0000256" key="10">
    <source>
        <dbReference type="PIRNR" id="PIRNR015601"/>
    </source>
</evidence>
<evidence type="ECO:0000259" key="12">
    <source>
        <dbReference type="Pfam" id="PF20260"/>
    </source>
</evidence>
<evidence type="ECO:0000313" key="13">
    <source>
        <dbReference type="EMBL" id="SDF37730.1"/>
    </source>
</evidence>
<sequence>MNGPFFYLPPEAWGTDVCLEGQEARHLTQVLRLTPGCEVGLLDGRGRRGRFILRAVNKKNARLERLEEETLPRPKALAVMALAFSKAVRRGFFMEKAVELGAHGVWLWQGEHSQGRLPAAARETCLGQMTAGAKQSGNPWLPEVRALTGGVDQLVSLAHEADYRILPWEMQTGVPMLTPGLAGRAGLTVYVVGPEGGFSERELAALRAANFTPVSLGGRVLRCETAATLCLGLHWWASQLPGGPDAGKGSPA</sequence>
<evidence type="ECO:0000256" key="3">
    <source>
        <dbReference type="ARBA" id="ARBA00022490"/>
    </source>
</evidence>
<evidence type="ECO:0000256" key="4">
    <source>
        <dbReference type="ARBA" id="ARBA00022552"/>
    </source>
</evidence>
<dbReference type="SUPFAM" id="SSF75217">
    <property type="entry name" value="alpha/beta knot"/>
    <property type="match status" value="1"/>
</dbReference>
<protein>
    <recommendedName>
        <fullName evidence="10">Ribosomal RNA small subunit methyltransferase E</fullName>
        <ecNumber evidence="10">2.1.1.193</ecNumber>
    </recommendedName>
</protein>
<dbReference type="GO" id="GO:0070042">
    <property type="term" value="F:rRNA (uridine-N3-)-methyltransferase activity"/>
    <property type="evidence" value="ECO:0007669"/>
    <property type="project" value="TreeGrafter"/>
</dbReference>
<evidence type="ECO:0000313" key="14">
    <source>
        <dbReference type="Proteomes" id="UP000199355"/>
    </source>
</evidence>
<keyword evidence="6 10" id="KW-0808">Transferase</keyword>
<keyword evidence="7 10" id="KW-0949">S-adenosyl-L-methionine</keyword>
<organism evidence="13 14">
    <name type="scientific">Desulfovibrio legallii</name>
    <dbReference type="NCBI Taxonomy" id="571438"/>
    <lineage>
        <taxon>Bacteria</taxon>
        <taxon>Pseudomonadati</taxon>
        <taxon>Thermodesulfobacteriota</taxon>
        <taxon>Desulfovibrionia</taxon>
        <taxon>Desulfovibrionales</taxon>
        <taxon>Desulfovibrionaceae</taxon>
        <taxon>Desulfovibrio</taxon>
    </lineage>
</organism>
<dbReference type="InterPro" id="IPR029028">
    <property type="entry name" value="Alpha/beta_knot_MTases"/>
</dbReference>
<dbReference type="SUPFAM" id="SSF88697">
    <property type="entry name" value="PUA domain-like"/>
    <property type="match status" value="1"/>
</dbReference>
<dbReference type="PANTHER" id="PTHR30027:SF3">
    <property type="entry name" value="16S RRNA (URACIL(1498)-N(3))-METHYLTRANSFERASE"/>
    <property type="match status" value="1"/>
</dbReference>
<dbReference type="CDD" id="cd18084">
    <property type="entry name" value="RsmE-like"/>
    <property type="match status" value="1"/>
</dbReference>
<evidence type="ECO:0000256" key="7">
    <source>
        <dbReference type="ARBA" id="ARBA00022691"/>
    </source>
</evidence>
<dbReference type="PIRSF" id="PIRSF015601">
    <property type="entry name" value="MTase_slr0722"/>
    <property type="match status" value="1"/>
</dbReference>
<comment type="function">
    <text evidence="8 10">Specifically methylates the N3 position of the uracil ring of uridine 1498 (m3U1498) in 16S rRNA. Acts on the fully assembled 30S ribosomal subunit.</text>
</comment>
<dbReference type="NCBIfam" id="TIGR00046">
    <property type="entry name" value="RsmE family RNA methyltransferase"/>
    <property type="match status" value="1"/>
</dbReference>